<keyword evidence="1" id="KW-0614">Plasmid</keyword>
<reference evidence="1 2" key="1">
    <citation type="submission" date="2020-11" db="EMBL/GenBank/DDBJ databases">
        <title>Carbohydrate-dependent, anaerobic sulfur respiration: A novel catabolism in halophilic archaea.</title>
        <authorList>
            <person name="Sorokin D.Y."/>
            <person name="Messina E."/>
            <person name="Smedile F."/>
            <person name="La Cono V."/>
            <person name="Hallsworth J.E."/>
            <person name="Yakimov M.M."/>
        </authorList>
    </citation>
    <scope>NUCLEOTIDE SEQUENCE [LARGE SCALE GENOMIC DNA]</scope>
    <source>
        <strain evidence="1 2">HSR-Est</strain>
        <plasmid evidence="1 2">pHSR-Est01</plasmid>
    </source>
</reference>
<name>A0A897NVC3_9EURY</name>
<sequence>MSDELGPKSVLPDMIHETLSEEFPELFGSDPYRCAICGEYIHSEVTNPEDIDLENPETLVMAVELPPETVELMENSGEIDVAEDTESIRLQFCKHHLTALEDWYGKPGSVVFSSFDAQYVVQKSSDRPSKRNKWGQNRLRVARETVRGRELMSQTELLKEKELLQATLLVAAVDQYGFDYGPVERAKSSLFSEFRDRGFQVSSPEHGFLDVELNLPELSQRVLGSVFLLPSDDDRYEDTPLSKYEAGPERSVSNTRYYSIHRDNYYESAYNEFENVIYVGFYKLSERNSWIWYPFKEDYSDEFGSDDRQYLTVEDPTDSSPLLDLDDFGADLLDVTEYENRVEENWESIQQNRPATGRARDYIRKYLE</sequence>
<evidence type="ECO:0000313" key="2">
    <source>
        <dbReference type="Proteomes" id="UP000663292"/>
    </source>
</evidence>
<organism evidence="1 2">
    <name type="scientific">Halapricum desulfuricans</name>
    <dbReference type="NCBI Taxonomy" id="2841257"/>
    <lineage>
        <taxon>Archaea</taxon>
        <taxon>Methanobacteriati</taxon>
        <taxon>Methanobacteriota</taxon>
        <taxon>Stenosarchaea group</taxon>
        <taxon>Halobacteria</taxon>
        <taxon>Halobacteriales</taxon>
        <taxon>Haloarculaceae</taxon>
        <taxon>Halapricum</taxon>
    </lineage>
</organism>
<dbReference type="Proteomes" id="UP000663292">
    <property type="component" value="Plasmid pHSR-Est01"/>
</dbReference>
<dbReference type="EMBL" id="CP064792">
    <property type="protein sequence ID" value="QSG16384.1"/>
    <property type="molecule type" value="Genomic_DNA"/>
</dbReference>
<protein>
    <submittedName>
        <fullName evidence="1">Uncharacterized protein</fullName>
    </submittedName>
</protein>
<keyword evidence="2" id="KW-1185">Reference proteome</keyword>
<geneLocation type="plasmid" evidence="1 2">
    <name>pHSR-Est01</name>
</geneLocation>
<gene>
    <name evidence="1" type="ORF">HSEST_3120</name>
</gene>
<accession>A0A897NVC3</accession>
<dbReference type="GeneID" id="68859499"/>
<dbReference type="RefSeq" id="WP_229123046.1">
    <property type="nucleotide sequence ID" value="NZ_CP064792.1"/>
</dbReference>
<dbReference type="AlphaFoldDB" id="A0A897NVC3"/>
<evidence type="ECO:0000313" key="1">
    <source>
        <dbReference type="EMBL" id="QSG16384.1"/>
    </source>
</evidence>
<proteinExistence type="predicted"/>